<comment type="caution">
    <text evidence="1">The sequence shown here is derived from an EMBL/GenBank/DDBJ whole genome shotgun (WGS) entry which is preliminary data.</text>
</comment>
<evidence type="ECO:0000313" key="2">
    <source>
        <dbReference type="Proteomes" id="UP000295620"/>
    </source>
</evidence>
<accession>A0A4R6SVY5</accession>
<dbReference type="AlphaFoldDB" id="A0A4R6SVY5"/>
<reference evidence="1 2" key="1">
    <citation type="submission" date="2019-03" db="EMBL/GenBank/DDBJ databases">
        <title>Genomic Encyclopedia of Archaeal and Bacterial Type Strains, Phase II (KMG-II): from individual species to whole genera.</title>
        <authorList>
            <person name="Goeker M."/>
        </authorList>
    </citation>
    <scope>NUCLEOTIDE SEQUENCE [LARGE SCALE GENOMIC DNA]</scope>
    <source>
        <strain evidence="1 2">DSM 19035</strain>
    </source>
</reference>
<gene>
    <name evidence="1" type="ORF">ATK78_1397</name>
</gene>
<name>A0A4R6SVY5_9SPHI</name>
<dbReference type="EMBL" id="SNYC01000004">
    <property type="protein sequence ID" value="TDQ09243.1"/>
    <property type="molecule type" value="Genomic_DNA"/>
</dbReference>
<dbReference type="Proteomes" id="UP000295620">
    <property type="component" value="Unassembled WGS sequence"/>
</dbReference>
<evidence type="ECO:0000313" key="1">
    <source>
        <dbReference type="EMBL" id="TDQ09243.1"/>
    </source>
</evidence>
<keyword evidence="2" id="KW-1185">Reference proteome</keyword>
<evidence type="ECO:0008006" key="3">
    <source>
        <dbReference type="Google" id="ProtNLM"/>
    </source>
</evidence>
<dbReference type="RefSeq" id="WP_133575345.1">
    <property type="nucleotide sequence ID" value="NZ_SNYC01000004.1"/>
</dbReference>
<proteinExistence type="predicted"/>
<dbReference type="OrthoDB" id="701681at2"/>
<sequence length="277" mass="31209">MKRFSIYCFTLVLLLAGCSKNPLEEDLFVKPVRTYDMAVEGGFNTYSLFQYIRLTKPALFPDSAPTPIRKATVTISDGKTAIVLREGQPGIYIGINGRTDPSYNSPYTLTIKYNDKTYTAVDTLRQVVNIIDDFLPLSTRTVNNQVIGTIPKHTFGYLNANKWYFSYSNIPAWTPGRFDITENYSYTHLLGSPNSLYPLSNLKRTFTLAPNDFISIYKISLSEGYSRYLYSVFMETDWSGLFSGVPVNVQGNFSGGNVQGYFSAVDVDNRTYSAKEL</sequence>
<dbReference type="PROSITE" id="PS51257">
    <property type="entry name" value="PROKAR_LIPOPROTEIN"/>
    <property type="match status" value="1"/>
</dbReference>
<organism evidence="1 2">
    <name type="scientific">Pedobacter metabolipauper</name>
    <dbReference type="NCBI Taxonomy" id="425513"/>
    <lineage>
        <taxon>Bacteria</taxon>
        <taxon>Pseudomonadati</taxon>
        <taxon>Bacteroidota</taxon>
        <taxon>Sphingobacteriia</taxon>
        <taxon>Sphingobacteriales</taxon>
        <taxon>Sphingobacteriaceae</taxon>
        <taxon>Pedobacter</taxon>
    </lineage>
</organism>
<protein>
    <recommendedName>
        <fullName evidence="3">DUF4249 domain-containing protein</fullName>
    </recommendedName>
</protein>